<keyword evidence="1" id="KW-0812">Transmembrane</keyword>
<dbReference type="STRING" id="394193.SAMN04489732_101187"/>
<feature type="transmembrane region" description="Helical" evidence="1">
    <location>
        <begin position="77"/>
        <end position="95"/>
    </location>
</feature>
<accession>A0A1H8Q351</accession>
<dbReference type="Proteomes" id="UP000198582">
    <property type="component" value="Unassembled WGS sequence"/>
</dbReference>
<keyword evidence="1" id="KW-0472">Membrane</keyword>
<dbReference type="RefSeq" id="WP_091611062.1">
    <property type="nucleotide sequence ID" value="NZ_FOEF01000001.1"/>
</dbReference>
<dbReference type="OrthoDB" id="9803163at2"/>
<evidence type="ECO:0000256" key="1">
    <source>
        <dbReference type="SAM" id="Phobius"/>
    </source>
</evidence>
<dbReference type="AlphaFoldDB" id="A0A1H8Q351"/>
<feature type="transmembrane region" description="Helical" evidence="1">
    <location>
        <begin position="150"/>
        <end position="169"/>
    </location>
</feature>
<name>A0A1H8Q351_9PSEU</name>
<evidence type="ECO:0008006" key="4">
    <source>
        <dbReference type="Google" id="ProtNLM"/>
    </source>
</evidence>
<evidence type="ECO:0000313" key="2">
    <source>
        <dbReference type="EMBL" id="SEO48649.1"/>
    </source>
</evidence>
<keyword evidence="3" id="KW-1185">Reference proteome</keyword>
<evidence type="ECO:0000313" key="3">
    <source>
        <dbReference type="Proteomes" id="UP000198582"/>
    </source>
</evidence>
<protein>
    <recommendedName>
        <fullName evidence="4">DUF998 domain-containing protein</fullName>
    </recommendedName>
</protein>
<feature type="transmembrane region" description="Helical" evidence="1">
    <location>
        <begin position="107"/>
        <end position="129"/>
    </location>
</feature>
<gene>
    <name evidence="2" type="ORF">SAMN04489732_101187</name>
</gene>
<keyword evidence="1" id="KW-1133">Transmembrane helix</keyword>
<dbReference type="EMBL" id="FOEF01000001">
    <property type="protein sequence ID" value="SEO48649.1"/>
    <property type="molecule type" value="Genomic_DNA"/>
</dbReference>
<reference evidence="2 3" key="1">
    <citation type="submission" date="2016-10" db="EMBL/GenBank/DDBJ databases">
        <authorList>
            <person name="de Groot N.N."/>
        </authorList>
    </citation>
    <scope>NUCLEOTIDE SEQUENCE [LARGE SCALE GENOMIC DNA]</scope>
    <source>
        <strain evidence="2 3">DSM 44993</strain>
    </source>
</reference>
<feature type="transmembrane region" description="Helical" evidence="1">
    <location>
        <begin position="175"/>
        <end position="196"/>
    </location>
</feature>
<proteinExistence type="predicted"/>
<feature type="transmembrane region" description="Helical" evidence="1">
    <location>
        <begin position="53"/>
        <end position="70"/>
    </location>
</feature>
<organism evidence="2 3">
    <name type="scientific">Amycolatopsis saalfeldensis</name>
    <dbReference type="NCBI Taxonomy" id="394193"/>
    <lineage>
        <taxon>Bacteria</taxon>
        <taxon>Bacillati</taxon>
        <taxon>Actinomycetota</taxon>
        <taxon>Actinomycetes</taxon>
        <taxon>Pseudonocardiales</taxon>
        <taxon>Pseudonocardiaceae</taxon>
        <taxon>Amycolatopsis</taxon>
    </lineage>
</organism>
<sequence length="216" mass="22918">MNALVRSYLFLRRAIGVLGFALPIVVIAGKEILEGGGLLGSLSGYYYSDMRNVFVGILCAIGVFLISYRGYGRIDDIAADVAAVAGIGVALFPTSPSSPTATEHAIGVAHLVFAAVFFLTLAFFCLFLFTKSDGSVATPRKKARNVLYRVCGVVMLASLALVVLVGLFFNTATASLHPTVWLESLAIFAFALAWLVKGETLLADVPQARAEVPQPA</sequence>